<evidence type="ECO:0000313" key="2">
    <source>
        <dbReference type="EMBL" id="KHT53680.1"/>
    </source>
</evidence>
<dbReference type="OrthoDB" id="6330808at2"/>
<proteinExistence type="predicted"/>
<evidence type="ECO:0000313" key="3">
    <source>
        <dbReference type="Proteomes" id="UP000031197"/>
    </source>
</evidence>
<feature type="region of interest" description="Disordered" evidence="1">
    <location>
        <begin position="133"/>
        <end position="158"/>
    </location>
</feature>
<protein>
    <submittedName>
        <fullName evidence="2">Uncharacterized protein</fullName>
    </submittedName>
</protein>
<gene>
    <name evidence="2" type="ORF">RJ41_08290</name>
</gene>
<dbReference type="AlphaFoldDB" id="A0A0B3Z5Z7"/>
<keyword evidence="3" id="KW-1185">Reference proteome</keyword>
<organism evidence="2 3">
    <name type="scientific">Alteromonas marina</name>
    <dbReference type="NCBI Taxonomy" id="203795"/>
    <lineage>
        <taxon>Bacteria</taxon>
        <taxon>Pseudomonadati</taxon>
        <taxon>Pseudomonadota</taxon>
        <taxon>Gammaproteobacteria</taxon>
        <taxon>Alteromonadales</taxon>
        <taxon>Alteromonadaceae</taxon>
        <taxon>Alteromonas/Salinimonas group</taxon>
        <taxon>Alteromonas</taxon>
    </lineage>
</organism>
<dbReference type="RefSeq" id="WP_039219292.1">
    <property type="nucleotide sequence ID" value="NZ_JWLW01000013.1"/>
</dbReference>
<sequence length="233" mass="26008">MDALMVDGSVDKYGLEWHCFTQICLPSASTLRALLLKAVLLQPPTIPQKTETKPKLVHETNADVEGNAVLKEAIKKETPSIASRPKNKSEGLQALLEKEVSAQLLLWAKEDRLRVQDATKNYINRLNAQRLESIAKQSPSNSTHSNVNRSRKPSNSFNTENEDFLESIKIVVDCSTLKGKLFSSLSKNKGITLHDRDFPTLAGDPVKSVQGTVKCRDHSSFQTHIDKYLNQLQ</sequence>
<accession>A0A0B3Z5Z7</accession>
<feature type="compositionally biased region" description="Polar residues" evidence="1">
    <location>
        <begin position="135"/>
        <end position="158"/>
    </location>
</feature>
<evidence type="ECO:0000256" key="1">
    <source>
        <dbReference type="SAM" id="MobiDB-lite"/>
    </source>
</evidence>
<comment type="caution">
    <text evidence="2">The sequence shown here is derived from an EMBL/GenBank/DDBJ whole genome shotgun (WGS) entry which is preliminary data.</text>
</comment>
<dbReference type="EMBL" id="JWLW01000013">
    <property type="protein sequence ID" value="KHT53680.1"/>
    <property type="molecule type" value="Genomic_DNA"/>
</dbReference>
<reference evidence="2 3" key="1">
    <citation type="submission" date="2014-12" db="EMBL/GenBank/DDBJ databases">
        <title>Genome sequencing of Alteromonas marina AD001.</title>
        <authorList>
            <person name="Adrian T.G.S."/>
            <person name="Chan K.G."/>
        </authorList>
    </citation>
    <scope>NUCLEOTIDE SEQUENCE [LARGE SCALE GENOMIC DNA]</scope>
    <source>
        <strain evidence="2 3">AD001</strain>
    </source>
</reference>
<name>A0A0B3Z5Z7_9ALTE</name>
<dbReference type="Proteomes" id="UP000031197">
    <property type="component" value="Unassembled WGS sequence"/>
</dbReference>